<dbReference type="Gene3D" id="3.40.50.720">
    <property type="entry name" value="NAD(P)-binding Rossmann-like Domain"/>
    <property type="match status" value="1"/>
</dbReference>
<dbReference type="InterPro" id="IPR020904">
    <property type="entry name" value="Sc_DH/Rdtase_CS"/>
</dbReference>
<dbReference type="PROSITE" id="PS00061">
    <property type="entry name" value="ADH_SHORT"/>
    <property type="match status" value="1"/>
</dbReference>
<dbReference type="PRINTS" id="PR00080">
    <property type="entry name" value="SDRFAMILY"/>
</dbReference>
<keyword evidence="3" id="KW-0753">Steroid metabolism</keyword>
<dbReference type="InterPro" id="IPR002347">
    <property type="entry name" value="SDR_fam"/>
</dbReference>
<dbReference type="PANTHER" id="PTHR42879:SF2">
    <property type="entry name" value="3-OXOACYL-[ACYL-CARRIER-PROTEIN] REDUCTASE FABG"/>
    <property type="match status" value="1"/>
</dbReference>
<dbReference type="Pfam" id="PF13561">
    <property type="entry name" value="adh_short_C2"/>
    <property type="match status" value="1"/>
</dbReference>
<comment type="similarity">
    <text evidence="1">Belongs to the short-chain dehydrogenases/reductases (SDR) family.</text>
</comment>
<dbReference type="FunFam" id="3.40.50.720:FF:000084">
    <property type="entry name" value="Short-chain dehydrogenase reductase"/>
    <property type="match status" value="1"/>
</dbReference>
<dbReference type="AlphaFoldDB" id="A0A1M5SHN3"/>
<dbReference type="STRING" id="1121306.SAMN02745196_00173"/>
<gene>
    <name evidence="4" type="ORF">SAMN02745196_00173</name>
</gene>
<evidence type="ECO:0000256" key="3">
    <source>
        <dbReference type="ARBA" id="ARBA00023221"/>
    </source>
</evidence>
<dbReference type="NCBIfam" id="NF005559">
    <property type="entry name" value="PRK07231.1"/>
    <property type="match status" value="1"/>
</dbReference>
<organism evidence="4 5">
    <name type="scientific">Clostridium collagenovorans DSM 3089</name>
    <dbReference type="NCBI Taxonomy" id="1121306"/>
    <lineage>
        <taxon>Bacteria</taxon>
        <taxon>Bacillati</taxon>
        <taxon>Bacillota</taxon>
        <taxon>Clostridia</taxon>
        <taxon>Eubacteriales</taxon>
        <taxon>Clostridiaceae</taxon>
        <taxon>Clostridium</taxon>
    </lineage>
</organism>
<dbReference type="OrthoDB" id="9803333at2"/>
<keyword evidence="3" id="KW-0443">Lipid metabolism</keyword>
<dbReference type="NCBIfam" id="NF009466">
    <property type="entry name" value="PRK12826.1-2"/>
    <property type="match status" value="1"/>
</dbReference>
<reference evidence="4 5" key="1">
    <citation type="submission" date="2016-11" db="EMBL/GenBank/DDBJ databases">
        <authorList>
            <person name="Jaros S."/>
            <person name="Januszkiewicz K."/>
            <person name="Wedrychowicz H."/>
        </authorList>
    </citation>
    <scope>NUCLEOTIDE SEQUENCE [LARGE SCALE GENOMIC DNA]</scope>
    <source>
        <strain evidence="4 5">DSM 3089</strain>
    </source>
</reference>
<dbReference type="PRINTS" id="PR00081">
    <property type="entry name" value="GDHRDH"/>
</dbReference>
<evidence type="ECO:0000313" key="5">
    <source>
        <dbReference type="Proteomes" id="UP000184526"/>
    </source>
</evidence>
<evidence type="ECO:0000313" key="4">
    <source>
        <dbReference type="EMBL" id="SHH38001.1"/>
    </source>
</evidence>
<dbReference type="PANTHER" id="PTHR42879">
    <property type="entry name" value="3-OXOACYL-(ACYL-CARRIER-PROTEIN) REDUCTASE"/>
    <property type="match status" value="1"/>
</dbReference>
<accession>A0A1M5SHN3</accession>
<dbReference type="Proteomes" id="UP000184526">
    <property type="component" value="Unassembled WGS sequence"/>
</dbReference>
<dbReference type="EMBL" id="FQXP01000003">
    <property type="protein sequence ID" value="SHH38001.1"/>
    <property type="molecule type" value="Genomic_DNA"/>
</dbReference>
<keyword evidence="2" id="KW-0560">Oxidoreductase</keyword>
<evidence type="ECO:0000256" key="2">
    <source>
        <dbReference type="ARBA" id="ARBA00023002"/>
    </source>
</evidence>
<name>A0A1M5SHN3_9CLOT</name>
<dbReference type="GO" id="GO:0008206">
    <property type="term" value="P:bile acid metabolic process"/>
    <property type="evidence" value="ECO:0007669"/>
    <property type="project" value="UniProtKB-ARBA"/>
</dbReference>
<dbReference type="GO" id="GO:0016491">
    <property type="term" value="F:oxidoreductase activity"/>
    <property type="evidence" value="ECO:0007669"/>
    <property type="project" value="UniProtKB-KW"/>
</dbReference>
<protein>
    <submittedName>
        <fullName evidence="4">7-alpha-hydroxysteroid dehydrogenase</fullName>
    </submittedName>
</protein>
<dbReference type="SUPFAM" id="SSF51735">
    <property type="entry name" value="NAD(P)-binding Rossmann-fold domains"/>
    <property type="match status" value="1"/>
</dbReference>
<dbReference type="InterPro" id="IPR036291">
    <property type="entry name" value="NAD(P)-bd_dom_sf"/>
</dbReference>
<evidence type="ECO:0000256" key="1">
    <source>
        <dbReference type="ARBA" id="ARBA00006484"/>
    </source>
</evidence>
<dbReference type="InterPro" id="IPR050259">
    <property type="entry name" value="SDR"/>
</dbReference>
<proteinExistence type="inferred from homology"/>
<dbReference type="RefSeq" id="WP_072829110.1">
    <property type="nucleotide sequence ID" value="NZ_FQXP01000003.1"/>
</dbReference>
<keyword evidence="5" id="KW-1185">Reference proteome</keyword>
<sequence>MLKGKVAIVTGGTRGIGFAIVKKYLENGATVVLCGSKQETADKAVEKLKAEDSNYKVEGIAPNLTSYEEVKEAFKDVKDKYGSIDILVNNAGISARDSIYQYKAEDFNKIMDLNVNAVFNCCQVVSNIMKEQKGGVILNTSSMVSIYGQPAGCGYPASKFAVNGLTKSLARELGKDNIRVNAVAPGVINTDMVASLPDEVIKPLIATIPLRRVGEPEDIANAFLFLASDLASYITGVILSVDGATMS</sequence>